<reference evidence="2 3" key="1">
    <citation type="journal article" date="2014" name="Mol. Biol. Evol.">
        <title>Massive expansion of Ubiquitination-related gene families within the Chlamydiae.</title>
        <authorList>
            <person name="Domman D."/>
            <person name="Collingro A."/>
            <person name="Lagkouvardos I."/>
            <person name="Gehre L."/>
            <person name="Weinmaier T."/>
            <person name="Rattei T."/>
            <person name="Subtil A."/>
            <person name="Horn M."/>
        </authorList>
    </citation>
    <scope>NUCLEOTIDE SEQUENCE [LARGE SCALE GENOMIC DNA]</scope>
    <source>
        <strain evidence="2 3">EI2</strain>
    </source>
</reference>
<dbReference type="AlphaFoldDB" id="A0A0C1H7S9"/>
<dbReference type="InterPro" id="IPR006058">
    <property type="entry name" value="2Fe2S_fd_BS"/>
</dbReference>
<dbReference type="PATRIC" id="fig|362787.3.peg.402"/>
<evidence type="ECO:0000313" key="2">
    <source>
        <dbReference type="EMBL" id="KIC73489.1"/>
    </source>
</evidence>
<dbReference type="SUPFAM" id="SSF54292">
    <property type="entry name" value="2Fe-2S ferredoxin-like"/>
    <property type="match status" value="1"/>
</dbReference>
<dbReference type="PROSITE" id="PS51085">
    <property type="entry name" value="2FE2S_FER_2"/>
    <property type="match status" value="1"/>
</dbReference>
<organism evidence="2 3">
    <name type="scientific">Candidatus Protochlamydia amoebophila</name>
    <dbReference type="NCBI Taxonomy" id="362787"/>
    <lineage>
        <taxon>Bacteria</taxon>
        <taxon>Pseudomonadati</taxon>
        <taxon>Chlamydiota</taxon>
        <taxon>Chlamydiia</taxon>
        <taxon>Parachlamydiales</taxon>
        <taxon>Parachlamydiaceae</taxon>
        <taxon>Candidatus Protochlamydia</taxon>
    </lineage>
</organism>
<gene>
    <name evidence="2" type="primary">fdx1</name>
    <name evidence="2" type="ORF">DB44_BF00140</name>
</gene>
<dbReference type="OMA" id="CAVCAIK"/>
<dbReference type="RefSeq" id="WP_011174921.1">
    <property type="nucleotide sequence ID" value="NZ_JSAN01000029.1"/>
</dbReference>
<comment type="caution">
    <text evidence="2">The sequence shown here is derived from an EMBL/GenBank/DDBJ whole genome shotgun (WGS) entry which is preliminary data.</text>
</comment>
<dbReference type="Pfam" id="PF00111">
    <property type="entry name" value="Fer2"/>
    <property type="match status" value="1"/>
</dbReference>
<dbReference type="InterPro" id="IPR036010">
    <property type="entry name" value="2Fe-2S_ferredoxin-like_sf"/>
</dbReference>
<accession>A0A0C1H7S9</accession>
<dbReference type="EMBL" id="JSAN01000029">
    <property type="protein sequence ID" value="KIC73489.1"/>
    <property type="molecule type" value="Genomic_DNA"/>
</dbReference>
<proteinExistence type="predicted"/>
<dbReference type="InterPro" id="IPR012675">
    <property type="entry name" value="Beta-grasp_dom_sf"/>
</dbReference>
<dbReference type="Gene3D" id="3.10.20.30">
    <property type="match status" value="1"/>
</dbReference>
<feature type="domain" description="2Fe-2S ferredoxin-type" evidence="1">
    <location>
        <begin position="3"/>
        <end position="91"/>
    </location>
</feature>
<dbReference type="PROSITE" id="PS00197">
    <property type="entry name" value="2FE2S_FER_1"/>
    <property type="match status" value="1"/>
</dbReference>
<protein>
    <submittedName>
        <fullName evidence="2">Ferredoxin-1</fullName>
    </submittedName>
</protein>
<dbReference type="CDD" id="cd00207">
    <property type="entry name" value="fer2"/>
    <property type="match status" value="1"/>
</dbReference>
<dbReference type="Proteomes" id="UP000031465">
    <property type="component" value="Unassembled WGS sequence"/>
</dbReference>
<dbReference type="GO" id="GO:0051537">
    <property type="term" value="F:2 iron, 2 sulfur cluster binding"/>
    <property type="evidence" value="ECO:0007669"/>
    <property type="project" value="InterPro"/>
</dbReference>
<dbReference type="InterPro" id="IPR001041">
    <property type="entry name" value="2Fe-2S_ferredoxin-type"/>
</dbReference>
<sequence>MPSLISLRNKKIYHIKQGLELLKAYQLNCSLPFRFGCTKGLCAVCAIKVVKGMENLSKKTQEETATLTTKRLDANYRLACQCAIFGEVVID</sequence>
<evidence type="ECO:0000313" key="3">
    <source>
        <dbReference type="Proteomes" id="UP000031465"/>
    </source>
</evidence>
<name>A0A0C1H7S9_9BACT</name>
<evidence type="ECO:0000259" key="1">
    <source>
        <dbReference type="PROSITE" id="PS51085"/>
    </source>
</evidence>